<proteinExistence type="predicted"/>
<dbReference type="PANTHER" id="PTHR33964:SF1">
    <property type="entry name" value="RE45066P"/>
    <property type="match status" value="1"/>
</dbReference>
<keyword evidence="2" id="KW-0812">Transmembrane</keyword>
<gene>
    <name evidence="4" type="primary">AVEN_40795_1</name>
    <name evidence="4" type="ORF">NPIL_300131</name>
</gene>
<keyword evidence="2" id="KW-1133">Transmembrane helix</keyword>
<evidence type="ECO:0000313" key="4">
    <source>
        <dbReference type="EMBL" id="GFT87369.1"/>
    </source>
</evidence>
<feature type="region of interest" description="Disordered" evidence="1">
    <location>
        <begin position="210"/>
        <end position="229"/>
    </location>
</feature>
<feature type="transmembrane region" description="Helical" evidence="2">
    <location>
        <begin position="255"/>
        <end position="275"/>
    </location>
</feature>
<evidence type="ECO:0000256" key="1">
    <source>
        <dbReference type="SAM" id="MobiDB-lite"/>
    </source>
</evidence>
<protein>
    <submittedName>
        <fullName evidence="4">Uncharacterized protein</fullName>
    </submittedName>
</protein>
<organism evidence="4 5">
    <name type="scientific">Nephila pilipes</name>
    <name type="common">Giant wood spider</name>
    <name type="synonym">Nephila maculata</name>
    <dbReference type="NCBI Taxonomy" id="299642"/>
    <lineage>
        <taxon>Eukaryota</taxon>
        <taxon>Metazoa</taxon>
        <taxon>Ecdysozoa</taxon>
        <taxon>Arthropoda</taxon>
        <taxon>Chelicerata</taxon>
        <taxon>Arachnida</taxon>
        <taxon>Araneae</taxon>
        <taxon>Araneomorphae</taxon>
        <taxon>Entelegynae</taxon>
        <taxon>Araneoidea</taxon>
        <taxon>Nephilidae</taxon>
        <taxon>Nephila</taxon>
    </lineage>
</organism>
<dbReference type="AlphaFoldDB" id="A0A8X6PV44"/>
<sequence length="277" mass="31680">MNMPHFWIILVIFGFHGIVFCKRLTPSTSRVNSVSLDENVRECYEDMKKDSDISHLLLDVTSPERIDYFCGRTSRLKKCIADFEHQLSNEENTEYLKKTRGISAFYLNVCPPGTDITQKYKGNAPCFQLIKNQILSCGSDLPDMSSYEMQNDLDRRCCALSRHRKCVTSAAADHCGKEAGEVVNEILFRYFQTHLEGCWDKQECLDEVSDDSWTTDDSSRRRSEGKVTVPKRQKYYTTPTYDSKDDGFNSNSVDALNSLTAIVFSVTIVLFQFVLSK</sequence>
<dbReference type="PANTHER" id="PTHR33964">
    <property type="entry name" value="RE45066P-RELATED"/>
    <property type="match status" value="1"/>
</dbReference>
<dbReference type="EMBL" id="BMAW01024300">
    <property type="protein sequence ID" value="GFT87369.1"/>
    <property type="molecule type" value="Genomic_DNA"/>
</dbReference>
<feature type="chain" id="PRO_5036504471" evidence="3">
    <location>
        <begin position="22"/>
        <end position="277"/>
    </location>
</feature>
<accession>A0A8X6PV44</accession>
<evidence type="ECO:0000313" key="5">
    <source>
        <dbReference type="Proteomes" id="UP000887013"/>
    </source>
</evidence>
<keyword evidence="5" id="KW-1185">Reference proteome</keyword>
<name>A0A8X6PV44_NEPPI</name>
<keyword evidence="3" id="KW-0732">Signal</keyword>
<evidence type="ECO:0000256" key="2">
    <source>
        <dbReference type="SAM" id="Phobius"/>
    </source>
</evidence>
<evidence type="ECO:0000256" key="3">
    <source>
        <dbReference type="SAM" id="SignalP"/>
    </source>
</evidence>
<feature type="signal peptide" evidence="3">
    <location>
        <begin position="1"/>
        <end position="21"/>
    </location>
</feature>
<keyword evidence="2" id="KW-0472">Membrane</keyword>
<reference evidence="4" key="1">
    <citation type="submission" date="2020-08" db="EMBL/GenBank/DDBJ databases">
        <title>Multicomponent nature underlies the extraordinary mechanical properties of spider dragline silk.</title>
        <authorList>
            <person name="Kono N."/>
            <person name="Nakamura H."/>
            <person name="Mori M."/>
            <person name="Yoshida Y."/>
            <person name="Ohtoshi R."/>
            <person name="Malay A.D."/>
            <person name="Moran D.A.P."/>
            <person name="Tomita M."/>
            <person name="Numata K."/>
            <person name="Arakawa K."/>
        </authorList>
    </citation>
    <scope>NUCLEOTIDE SEQUENCE</scope>
</reference>
<dbReference type="Proteomes" id="UP000887013">
    <property type="component" value="Unassembled WGS sequence"/>
</dbReference>
<comment type="caution">
    <text evidence="4">The sequence shown here is derived from an EMBL/GenBank/DDBJ whole genome shotgun (WGS) entry which is preliminary data.</text>
</comment>
<dbReference type="OrthoDB" id="6419880at2759"/>